<dbReference type="EMBL" id="PRDG01000005">
    <property type="protein sequence ID" value="MBP2623908.1"/>
    <property type="molecule type" value="Genomic_DNA"/>
</dbReference>
<dbReference type="InterPro" id="IPR017853">
    <property type="entry name" value="GH"/>
</dbReference>
<dbReference type="InterPro" id="IPR014756">
    <property type="entry name" value="Ig_E-set"/>
</dbReference>
<dbReference type="CDD" id="cd11341">
    <property type="entry name" value="AmyAc_Pullulanase_LD-like"/>
    <property type="match status" value="1"/>
</dbReference>
<reference evidence="3 4" key="1">
    <citation type="submission" date="2018-02" db="EMBL/GenBank/DDBJ databases">
        <title>Draft genome sequence of Streptococcus oricebi CCUG 70868T type strain.</title>
        <authorList>
            <person name="Mendez V."/>
            <person name="Salva-Serra F."/>
            <person name="Jaen-Luchoro D."/>
            <person name="Gonzales-Siles L."/>
            <person name="Karlsson R."/>
            <person name="Engstrom-Jakobsson H."/>
            <person name="Busquets A."/>
            <person name="Gomila M."/>
            <person name="Pineiro-Iglesias B."/>
            <person name="Bennasar-Figueras A."/>
            <person name="Seeger M."/>
            <person name="Moore E."/>
        </authorList>
    </citation>
    <scope>NUCLEOTIDE SEQUENCE [LARGE SCALE GENOMIC DNA]</scope>
    <source>
        <strain evidence="3 4">CCUG 70868</strain>
    </source>
</reference>
<sequence length="700" mass="80517">MALRRFQAYLDDENLIHLYLDQKEADSDLDFVLENQEVSLPLTIKKIEKKDQQLVYSLTCPQKFDWTQSYQVLDQDRNRCRLLFGKLVRQPSFDAYFDYAGDDLGNQYKPEATRFKLWAPISEQVLLRLQAPDQKEMVYPLQGPQRGVWSLEVAGDLEGYRYTYLHKVNGDWQEVHDPYALASTANSGASFVIDPRKLLSPDQIGRAQSQLSPSKAFIYELSIRDFSMQKEAGFQHPGKFLAMTESPQVQGEKLGFAYLKSLGISHVQIMPLYDFGSVDEVKPQEVYNWGYDPVQYNIPDGSFASNPHDPYCRILELQEMVARYHQADLSLIMDVVYNHVYEADSFAFEKILPGYFYRYQENGEKTNGTFCGNDVASERRMVRRYIKHSLKQWLTLYGFDGFRFDLMGILDKETMLEVASELKALYPNVYLYGEGWDMATGLAREELAHQFNANQLAAYGFFSDHFRNSIKETIAGGRAIQADNNFQLLENVLTANLGLKGASHFLEPQQAINYTECHDNATVFDYLKLENPQISPSQRLAGSRLALHLVLLAQGVPFIHSGQEFFRSKNLIDNSYNLPDTINQLDWQASLEHKKDIDFFRQLIAFRKAHPLLSLESRSAILESCQLTWLNDQVLDYQIKQGTEKIRILINFGDQEQVYQNEEAEALYISYPAISLKQPLERPAASYKVPPQQFILLKAD</sequence>
<dbReference type="Proteomes" id="UP001519296">
    <property type="component" value="Unassembled WGS sequence"/>
</dbReference>
<dbReference type="InterPro" id="IPR004193">
    <property type="entry name" value="Glyco_hydro_13_N"/>
</dbReference>
<organism evidence="3 4">
    <name type="scientific">Streptococcus oricebi</name>
    <dbReference type="NCBI Taxonomy" id="1547447"/>
    <lineage>
        <taxon>Bacteria</taxon>
        <taxon>Bacillati</taxon>
        <taxon>Bacillota</taxon>
        <taxon>Bacilli</taxon>
        <taxon>Lactobacillales</taxon>
        <taxon>Streptococcaceae</taxon>
        <taxon>Streptococcus</taxon>
    </lineage>
</organism>
<name>A0ABS5B4Y7_9STRE</name>
<comment type="caution">
    <text evidence="3">The sequence shown here is derived from an EMBL/GenBank/DDBJ whole genome shotgun (WGS) entry which is preliminary data.</text>
</comment>
<dbReference type="CDD" id="cd02860">
    <property type="entry name" value="E_set_Pullulanase"/>
    <property type="match status" value="1"/>
</dbReference>
<gene>
    <name evidence="3" type="primary">pulA</name>
    <name evidence="3" type="ORF">C4K46_08160</name>
</gene>
<feature type="domain" description="Glycosyl hydrolase family 13 catalytic" evidence="2">
    <location>
        <begin position="241"/>
        <end position="607"/>
    </location>
</feature>
<evidence type="ECO:0000313" key="3">
    <source>
        <dbReference type="EMBL" id="MBP2623908.1"/>
    </source>
</evidence>
<keyword evidence="4" id="KW-1185">Reference proteome</keyword>
<dbReference type="SUPFAM" id="SSF81296">
    <property type="entry name" value="E set domains"/>
    <property type="match status" value="1"/>
</dbReference>
<dbReference type="InterPro" id="IPR006047">
    <property type="entry name" value="GH13_cat_dom"/>
</dbReference>
<dbReference type="Pfam" id="PF02922">
    <property type="entry name" value="CBM_48"/>
    <property type="match status" value="1"/>
</dbReference>
<dbReference type="Gene3D" id="2.60.40.10">
    <property type="entry name" value="Immunoglobulins"/>
    <property type="match status" value="1"/>
</dbReference>
<evidence type="ECO:0000256" key="1">
    <source>
        <dbReference type="ARBA" id="ARBA00008061"/>
    </source>
</evidence>
<dbReference type="RefSeq" id="WP_209628416.1">
    <property type="nucleotide sequence ID" value="NZ_PRDG01000005.1"/>
</dbReference>
<evidence type="ECO:0000259" key="2">
    <source>
        <dbReference type="SMART" id="SM00642"/>
    </source>
</evidence>
<dbReference type="NCBIfam" id="TIGR02104">
    <property type="entry name" value="pulA_typeI"/>
    <property type="match status" value="1"/>
</dbReference>
<dbReference type="PANTHER" id="PTHR43002">
    <property type="entry name" value="GLYCOGEN DEBRANCHING ENZYME"/>
    <property type="match status" value="1"/>
</dbReference>
<dbReference type="Pfam" id="PF17999">
    <property type="entry name" value="PulA_N1"/>
    <property type="match status" value="1"/>
</dbReference>
<dbReference type="Gene3D" id="3.20.20.80">
    <property type="entry name" value="Glycosidases"/>
    <property type="match status" value="1"/>
</dbReference>
<evidence type="ECO:0000313" key="4">
    <source>
        <dbReference type="Proteomes" id="UP001519296"/>
    </source>
</evidence>
<dbReference type="InterPro" id="IPR040697">
    <property type="entry name" value="PulA_N1"/>
</dbReference>
<proteinExistence type="inferred from homology"/>
<dbReference type="SMART" id="SM00642">
    <property type="entry name" value="Aamy"/>
    <property type="match status" value="1"/>
</dbReference>
<accession>A0ABS5B4Y7</accession>
<dbReference type="SUPFAM" id="SSF51445">
    <property type="entry name" value="(Trans)glycosidases"/>
    <property type="match status" value="1"/>
</dbReference>
<dbReference type="Gene3D" id="2.60.40.2320">
    <property type="match status" value="1"/>
</dbReference>
<protein>
    <submittedName>
        <fullName evidence="3">Type I pullulanase</fullName>
    </submittedName>
</protein>
<comment type="similarity">
    <text evidence="1">Belongs to the glycosyl hydrolase 13 family.</text>
</comment>
<dbReference type="InterPro" id="IPR011840">
    <property type="entry name" value="PulA_typeI"/>
</dbReference>
<dbReference type="InterPro" id="IPR013783">
    <property type="entry name" value="Ig-like_fold"/>
</dbReference>